<keyword evidence="7" id="KW-1185">Reference proteome</keyword>
<evidence type="ECO:0000256" key="5">
    <source>
        <dbReference type="SAM" id="MobiDB-lite"/>
    </source>
</evidence>
<accession>A0A195C201</accession>
<dbReference type="GO" id="GO:0016740">
    <property type="term" value="F:transferase activity"/>
    <property type="evidence" value="ECO:0007669"/>
    <property type="project" value="UniProtKB-KW"/>
</dbReference>
<feature type="active site" description="Proton acceptor" evidence="3">
    <location>
        <position position="162"/>
    </location>
</feature>
<dbReference type="InterPro" id="IPR013024">
    <property type="entry name" value="GGCT-like"/>
</dbReference>
<protein>
    <recommendedName>
        <fullName evidence="1">gamma-glutamylcyclotransferase</fullName>
        <ecNumber evidence="1">4.3.2.9</ecNumber>
    </recommendedName>
</protein>
<evidence type="ECO:0000313" key="6">
    <source>
        <dbReference type="EMBL" id="KYM94872.1"/>
    </source>
</evidence>
<organism evidence="6 7">
    <name type="scientific">Cyphomyrmex costatus</name>
    <dbReference type="NCBI Taxonomy" id="456900"/>
    <lineage>
        <taxon>Eukaryota</taxon>
        <taxon>Metazoa</taxon>
        <taxon>Ecdysozoa</taxon>
        <taxon>Arthropoda</taxon>
        <taxon>Hexapoda</taxon>
        <taxon>Insecta</taxon>
        <taxon>Pterygota</taxon>
        <taxon>Neoptera</taxon>
        <taxon>Endopterygota</taxon>
        <taxon>Hymenoptera</taxon>
        <taxon>Apocrita</taxon>
        <taxon>Aculeata</taxon>
        <taxon>Formicoidea</taxon>
        <taxon>Formicidae</taxon>
        <taxon>Myrmicinae</taxon>
        <taxon>Cyphomyrmex</taxon>
    </lineage>
</organism>
<dbReference type="Pfam" id="PF13772">
    <property type="entry name" value="AIG2_2"/>
    <property type="match status" value="1"/>
</dbReference>
<feature type="compositionally biased region" description="Basic and acidic residues" evidence="5">
    <location>
        <begin position="54"/>
        <end position="78"/>
    </location>
</feature>
<keyword evidence="2" id="KW-0456">Lyase</keyword>
<dbReference type="AlphaFoldDB" id="A0A195C201"/>
<dbReference type="STRING" id="456900.A0A195C201"/>
<evidence type="ECO:0000256" key="3">
    <source>
        <dbReference type="PIRSR" id="PIRSR617939-1"/>
    </source>
</evidence>
<evidence type="ECO:0000313" key="7">
    <source>
        <dbReference type="Proteomes" id="UP000078542"/>
    </source>
</evidence>
<sequence length="250" mass="29016">GDRLSPRQTCPLPPFRSRNVRSLIGPPSAGQKVHRWTYLSMPFLHMSLGRSSFHERHRAKEEREVEERKGEGNGEIQRDTMLGINERVNKKQRARRQTKREKGEIESEGERAGRRNFRLDFHRYSNRWHGTSATIVETENSVVWGVVWELDKCNLATLDCQEGIQNNIYHAMSVNVETPDGRTLNCRVYQQCNNPKEYIKPEEFPKDKRPSPLYLGTILKGAEENNLPTDYIKFLKTIPNNGYKGEYDIG</sequence>
<evidence type="ECO:0000256" key="4">
    <source>
        <dbReference type="PIRSR" id="PIRSR617939-2"/>
    </source>
</evidence>
<evidence type="ECO:0000256" key="1">
    <source>
        <dbReference type="ARBA" id="ARBA00012346"/>
    </source>
</evidence>
<dbReference type="PANTHER" id="PTHR12935:SF0">
    <property type="entry name" value="GAMMA-GLUTAMYLCYCLOTRANSFERASE"/>
    <property type="match status" value="1"/>
</dbReference>
<feature type="compositionally biased region" description="Basic residues" evidence="5">
    <location>
        <begin position="90"/>
        <end position="99"/>
    </location>
</feature>
<name>A0A195C201_9HYME</name>
<feature type="non-terminal residue" evidence="6">
    <location>
        <position position="1"/>
    </location>
</feature>
<feature type="region of interest" description="Disordered" evidence="5">
    <location>
        <begin position="54"/>
        <end position="111"/>
    </location>
</feature>
<dbReference type="CDD" id="cd06661">
    <property type="entry name" value="GGCT_like"/>
    <property type="match status" value="1"/>
</dbReference>
<reference evidence="6 7" key="1">
    <citation type="submission" date="2016-03" db="EMBL/GenBank/DDBJ databases">
        <title>Cyphomyrmex costatus WGS genome.</title>
        <authorList>
            <person name="Nygaard S."/>
            <person name="Hu H."/>
            <person name="Boomsma J."/>
            <person name="Zhang G."/>
        </authorList>
    </citation>
    <scope>NUCLEOTIDE SEQUENCE [LARGE SCALE GENOMIC DNA]</scope>
    <source>
        <strain evidence="6">MS0001</strain>
        <tissue evidence="6">Whole body</tissue>
    </source>
</reference>
<dbReference type="EC" id="4.3.2.9" evidence="1"/>
<proteinExistence type="predicted"/>
<feature type="region of interest" description="Disordered" evidence="5">
    <location>
        <begin position="1"/>
        <end position="30"/>
    </location>
</feature>
<dbReference type="GO" id="GO:0003839">
    <property type="term" value="F:gamma-glutamylcyclotransferase activity"/>
    <property type="evidence" value="ECO:0007669"/>
    <property type="project" value="UniProtKB-EC"/>
</dbReference>
<dbReference type="PANTHER" id="PTHR12935">
    <property type="entry name" value="GAMMA-GLUTAMYLCYCLOTRANSFERASE"/>
    <property type="match status" value="1"/>
</dbReference>
<feature type="binding site" evidence="4">
    <location>
        <position position="214"/>
    </location>
    <ligand>
        <name>substrate</name>
    </ligand>
</feature>
<dbReference type="InterPro" id="IPR036568">
    <property type="entry name" value="GGCT-like_sf"/>
</dbReference>
<feature type="compositionally biased region" description="Basic and acidic residues" evidence="5">
    <location>
        <begin position="100"/>
        <end position="111"/>
    </location>
</feature>
<dbReference type="Proteomes" id="UP000078542">
    <property type="component" value="Unassembled WGS sequence"/>
</dbReference>
<keyword evidence="6" id="KW-0808">Transferase</keyword>
<dbReference type="InterPro" id="IPR017939">
    <property type="entry name" value="G-Glutamylcylcotransferase"/>
</dbReference>
<dbReference type="EMBL" id="KQ978344">
    <property type="protein sequence ID" value="KYM94872.1"/>
    <property type="molecule type" value="Genomic_DNA"/>
</dbReference>
<gene>
    <name evidence="6" type="ORF">ALC62_14467</name>
</gene>
<dbReference type="SUPFAM" id="SSF110857">
    <property type="entry name" value="Gamma-glutamyl cyclotransferase-like"/>
    <property type="match status" value="1"/>
</dbReference>
<dbReference type="Gene3D" id="3.10.490.10">
    <property type="entry name" value="Gamma-glutamyl cyclotransferase-like"/>
    <property type="match status" value="1"/>
</dbReference>
<evidence type="ECO:0000256" key="2">
    <source>
        <dbReference type="ARBA" id="ARBA00023239"/>
    </source>
</evidence>